<evidence type="ECO:0000256" key="4">
    <source>
        <dbReference type="PIRNR" id="PIRNR002190"/>
    </source>
</evidence>
<protein>
    <recommendedName>
        <fullName evidence="4">60S ribosomal protein L18a</fullName>
    </recommendedName>
</protein>
<evidence type="ECO:0000256" key="1">
    <source>
        <dbReference type="ARBA" id="ARBA00009362"/>
    </source>
</evidence>
<dbReference type="GO" id="GO:0005840">
    <property type="term" value="C:ribosome"/>
    <property type="evidence" value="ECO:0007669"/>
    <property type="project" value="UniProtKB-KW"/>
</dbReference>
<dbReference type="GO" id="GO:0006412">
    <property type="term" value="P:translation"/>
    <property type="evidence" value="ECO:0007669"/>
    <property type="project" value="InterPro"/>
</dbReference>
<organism evidence="6">
    <name type="scientific">Aureoumbra lagunensis</name>
    <dbReference type="NCBI Taxonomy" id="44058"/>
    <lineage>
        <taxon>Eukaryota</taxon>
        <taxon>Sar</taxon>
        <taxon>Stramenopiles</taxon>
        <taxon>Ochrophyta</taxon>
        <taxon>Pelagophyceae</taxon>
        <taxon>Pelagomonadales</taxon>
        <taxon>Aureoumbra</taxon>
    </lineage>
</organism>
<dbReference type="FunFam" id="3.10.20.10:FF:000002">
    <property type="entry name" value="60S ribosomal protein L18a"/>
    <property type="match status" value="1"/>
</dbReference>
<proteinExistence type="inferred from homology"/>
<dbReference type="Gene3D" id="3.10.20.10">
    <property type="match status" value="2"/>
</dbReference>
<keyword evidence="3 4" id="KW-0687">Ribonucleoprotein</keyword>
<dbReference type="GO" id="GO:0003735">
    <property type="term" value="F:structural constituent of ribosome"/>
    <property type="evidence" value="ECO:0007669"/>
    <property type="project" value="InterPro"/>
</dbReference>
<evidence type="ECO:0000256" key="3">
    <source>
        <dbReference type="ARBA" id="ARBA00023274"/>
    </source>
</evidence>
<dbReference type="FunFam" id="3.10.20.10:FF:000001">
    <property type="entry name" value="60S ribosomal protein L18a"/>
    <property type="match status" value="1"/>
</dbReference>
<dbReference type="Pfam" id="PF01775">
    <property type="entry name" value="Ribosomal_L18A"/>
    <property type="match status" value="1"/>
</dbReference>
<evidence type="ECO:0000259" key="5">
    <source>
        <dbReference type="Pfam" id="PF01775"/>
    </source>
</evidence>
<sequence>MPGFKLYQVIGRKAPTPLDPSPPVYRMKIFAPNEVVARSRFWYFMHQYRKMKRSTGEILDVNEIREKNPRIIHNYGIWLRYNSRSGTHNMYREYRSLTLTGAVDQMYSEMAGRHRARPRSIQIIRTATVKDKELKRVATQMYVKPNLKFPLTHRIMRPSEKKLRTTFAASRPNTFYH</sequence>
<name>A0A7S3NKC2_9STRA</name>
<dbReference type="GO" id="GO:1990904">
    <property type="term" value="C:ribonucleoprotein complex"/>
    <property type="evidence" value="ECO:0007669"/>
    <property type="project" value="UniProtKB-KW"/>
</dbReference>
<dbReference type="InterPro" id="IPR023573">
    <property type="entry name" value="Ribosomal_eL20_dom"/>
</dbReference>
<reference evidence="6" key="1">
    <citation type="submission" date="2021-01" db="EMBL/GenBank/DDBJ databases">
        <authorList>
            <person name="Corre E."/>
            <person name="Pelletier E."/>
            <person name="Niang G."/>
            <person name="Scheremetjew M."/>
            <person name="Finn R."/>
            <person name="Kale V."/>
            <person name="Holt S."/>
            <person name="Cochrane G."/>
            <person name="Meng A."/>
            <person name="Brown T."/>
            <person name="Cohen L."/>
        </authorList>
    </citation>
    <scope>NUCLEOTIDE SEQUENCE</scope>
    <source>
        <strain evidence="6">CCMP1510</strain>
    </source>
</reference>
<dbReference type="InterPro" id="IPR021138">
    <property type="entry name" value="Ribosomal_eL20_eukaryotes"/>
</dbReference>
<dbReference type="PIRSF" id="PIRSF002190">
    <property type="entry name" value="Ribosomal_L18a"/>
    <property type="match status" value="1"/>
</dbReference>
<dbReference type="InterPro" id="IPR028877">
    <property type="entry name" value="Ribosomal_eL20"/>
</dbReference>
<gene>
    <name evidence="6" type="ORF">ALAG00032_LOCUS14306</name>
</gene>
<dbReference type="AlphaFoldDB" id="A0A7S3NKC2"/>
<dbReference type="EMBL" id="HBIJ01021989">
    <property type="protein sequence ID" value="CAE0373505.1"/>
    <property type="molecule type" value="Transcribed_RNA"/>
</dbReference>
<evidence type="ECO:0000256" key="2">
    <source>
        <dbReference type="ARBA" id="ARBA00022980"/>
    </source>
</evidence>
<keyword evidence="2 4" id="KW-0689">Ribosomal protein</keyword>
<dbReference type="SUPFAM" id="SSF160374">
    <property type="entry name" value="RplX-like"/>
    <property type="match status" value="1"/>
</dbReference>
<dbReference type="PANTHER" id="PTHR10052">
    <property type="entry name" value="60S RIBOSOMAL PROTEIN L18A"/>
    <property type="match status" value="1"/>
</dbReference>
<evidence type="ECO:0000313" key="6">
    <source>
        <dbReference type="EMBL" id="CAE0373505.1"/>
    </source>
</evidence>
<comment type="similarity">
    <text evidence="1 4">Belongs to the eukaryotic ribosomal protein eL20 family.</text>
</comment>
<accession>A0A7S3NKC2</accession>
<dbReference type="HAMAP" id="MF_00273">
    <property type="entry name" value="Ribosomal_eL20"/>
    <property type="match status" value="1"/>
</dbReference>
<feature type="domain" description="Large ribosomal subunit protein eL20" evidence="5">
    <location>
        <begin position="5"/>
        <end position="126"/>
    </location>
</feature>